<evidence type="ECO:0000256" key="2">
    <source>
        <dbReference type="ARBA" id="ARBA00007951"/>
    </source>
</evidence>
<dbReference type="SMART" id="SM00812">
    <property type="entry name" value="Alpha_L_fucos"/>
    <property type="match status" value="1"/>
</dbReference>
<evidence type="ECO:0000256" key="5">
    <source>
        <dbReference type="ARBA" id="ARBA00022801"/>
    </source>
</evidence>
<dbReference type="Proteomes" id="UP000676169">
    <property type="component" value="Chromosome"/>
</dbReference>
<dbReference type="GO" id="GO:0004560">
    <property type="term" value="F:alpha-L-fucosidase activity"/>
    <property type="evidence" value="ECO:0007669"/>
    <property type="project" value="InterPro"/>
</dbReference>
<evidence type="ECO:0000256" key="6">
    <source>
        <dbReference type="ARBA" id="ARBA00023295"/>
    </source>
</evidence>
<dbReference type="InterPro" id="IPR016286">
    <property type="entry name" value="FUC_metazoa-typ"/>
</dbReference>
<evidence type="ECO:0000313" key="9">
    <source>
        <dbReference type="EMBL" id="QUE51029.1"/>
    </source>
</evidence>
<dbReference type="EMBL" id="CP073100">
    <property type="protein sequence ID" value="QUE51029.1"/>
    <property type="molecule type" value="Genomic_DNA"/>
</dbReference>
<evidence type="ECO:0000313" key="10">
    <source>
        <dbReference type="Proteomes" id="UP000676169"/>
    </source>
</evidence>
<dbReference type="AlphaFoldDB" id="A0A975IZC0"/>
<dbReference type="PRINTS" id="PR00741">
    <property type="entry name" value="GLHYDRLASE29"/>
</dbReference>
<dbReference type="GO" id="GO:0005764">
    <property type="term" value="C:lysosome"/>
    <property type="evidence" value="ECO:0007669"/>
    <property type="project" value="TreeGrafter"/>
</dbReference>
<feature type="chain" id="PRO_5036962526" description="alpha-L-fucosidase" evidence="7">
    <location>
        <begin position="21"/>
        <end position="456"/>
    </location>
</feature>
<name>A0A975IZC0_9BACT</name>
<feature type="domain" description="Glycoside hydrolase family 29 N-terminal" evidence="8">
    <location>
        <begin position="53"/>
        <end position="366"/>
    </location>
</feature>
<accession>A0A975IZC0</accession>
<feature type="signal peptide" evidence="7">
    <location>
        <begin position="1"/>
        <end position="20"/>
    </location>
</feature>
<dbReference type="RefSeq" id="WP_211631168.1">
    <property type="nucleotide sequence ID" value="NZ_CP073100.1"/>
</dbReference>
<sequence length="456" mass="51334">MFHLFRSLVPALLVSPLLMAADEGTKGADLTKSKGDTANSETPDLKGWVRRTDPAMEKWRDNRFGCFIHFGTYSILGGQWNGKEVPGAAEWIKVGGRIPSAEYDKLVKQFTLENFDAKKWAADIRRMGAKYVIITTKHHDGFCLWDSKLTDYDIGSSPTKHAVLKELADAVRAEGMDMYFYYSIIDWHHPDYRAADPKTPEDQAAYARYLEFMKGQLKELLTDFGDIKGLWFDGRWDASYKNHPDIGKGLEAWLRELKPGIVLGDRVRAYDSFADYNSGYERKLPKTQPLLDWEACMTIPENSWGYHKTWSGVGRKTPKTLLEMLVRSAAMSGNFVLNIGPKGDGSFNEKDVERMEPIGVWMKSNGASIYGTEGLALTLPAGTYATRKDDKVFIHAFQWPETDKLPVKGLPGKIKSCTLMTKDGAKSIRFEGETLLDLPLTAPDVLDSVFTLEIEK</sequence>
<keyword evidence="5" id="KW-0378">Hydrolase</keyword>
<organism evidence="9 10">
    <name type="scientific">Luteolibacter ambystomatis</name>
    <dbReference type="NCBI Taxonomy" id="2824561"/>
    <lineage>
        <taxon>Bacteria</taxon>
        <taxon>Pseudomonadati</taxon>
        <taxon>Verrucomicrobiota</taxon>
        <taxon>Verrucomicrobiia</taxon>
        <taxon>Verrucomicrobiales</taxon>
        <taxon>Verrucomicrobiaceae</taxon>
        <taxon>Luteolibacter</taxon>
    </lineage>
</organism>
<dbReference type="Gene3D" id="3.20.20.80">
    <property type="entry name" value="Glycosidases"/>
    <property type="match status" value="1"/>
</dbReference>
<keyword evidence="10" id="KW-1185">Reference proteome</keyword>
<reference evidence="9" key="1">
    <citation type="submission" date="2021-04" db="EMBL/GenBank/DDBJ databases">
        <title>Luteolibacter sp. 32A isolated from the skin of an Anderson's salamander (Ambystoma andersonii).</title>
        <authorList>
            <person name="Spergser J."/>
            <person name="Busse H.-J."/>
        </authorList>
    </citation>
    <scope>NUCLEOTIDE SEQUENCE</scope>
    <source>
        <strain evidence="9">32A</strain>
    </source>
</reference>
<proteinExistence type="inferred from homology"/>
<protein>
    <recommendedName>
        <fullName evidence="3">alpha-L-fucosidase</fullName>
        <ecNumber evidence="3">3.2.1.51</ecNumber>
    </recommendedName>
</protein>
<evidence type="ECO:0000256" key="4">
    <source>
        <dbReference type="ARBA" id="ARBA00022729"/>
    </source>
</evidence>
<comment type="function">
    <text evidence="1">Alpha-L-fucosidase is responsible for hydrolyzing the alpha-1,6-linked fucose joined to the reducing-end N-acetylglucosamine of the carbohydrate moieties of glycoproteins.</text>
</comment>
<dbReference type="PANTHER" id="PTHR10030">
    <property type="entry name" value="ALPHA-L-FUCOSIDASE"/>
    <property type="match status" value="1"/>
</dbReference>
<evidence type="ECO:0000256" key="7">
    <source>
        <dbReference type="SAM" id="SignalP"/>
    </source>
</evidence>
<dbReference type="InterPro" id="IPR057739">
    <property type="entry name" value="Glyco_hydro_29_N"/>
</dbReference>
<dbReference type="SUPFAM" id="SSF51445">
    <property type="entry name" value="(Trans)glycosidases"/>
    <property type="match status" value="1"/>
</dbReference>
<dbReference type="InterPro" id="IPR000933">
    <property type="entry name" value="Glyco_hydro_29"/>
</dbReference>
<evidence type="ECO:0000256" key="1">
    <source>
        <dbReference type="ARBA" id="ARBA00004071"/>
    </source>
</evidence>
<keyword evidence="6" id="KW-0326">Glycosidase</keyword>
<dbReference type="GO" id="GO:0006004">
    <property type="term" value="P:fucose metabolic process"/>
    <property type="evidence" value="ECO:0007669"/>
    <property type="project" value="InterPro"/>
</dbReference>
<evidence type="ECO:0000256" key="3">
    <source>
        <dbReference type="ARBA" id="ARBA00012662"/>
    </source>
</evidence>
<dbReference type="Pfam" id="PF01120">
    <property type="entry name" value="Alpha_L_fucos"/>
    <property type="match status" value="1"/>
</dbReference>
<gene>
    <name evidence="9" type="ORF">KBB96_19505</name>
</gene>
<dbReference type="PANTHER" id="PTHR10030:SF37">
    <property type="entry name" value="ALPHA-L-FUCOSIDASE-RELATED"/>
    <property type="match status" value="1"/>
</dbReference>
<dbReference type="KEGG" id="lamb:KBB96_19505"/>
<dbReference type="EC" id="3.2.1.51" evidence="3"/>
<dbReference type="InterPro" id="IPR017853">
    <property type="entry name" value="GH"/>
</dbReference>
<dbReference type="GO" id="GO:0016139">
    <property type="term" value="P:glycoside catabolic process"/>
    <property type="evidence" value="ECO:0007669"/>
    <property type="project" value="TreeGrafter"/>
</dbReference>
<keyword evidence="4 7" id="KW-0732">Signal</keyword>
<comment type="similarity">
    <text evidence="2">Belongs to the glycosyl hydrolase 29 family.</text>
</comment>
<evidence type="ECO:0000259" key="8">
    <source>
        <dbReference type="Pfam" id="PF01120"/>
    </source>
</evidence>